<sequence>MKNRNLILGLFLVLFGIFLILRNFGIINWSIWYTLFDLWPFIFIVLGINLIFNKNKNVKIITWILFFALIIGYGFYTQFKLETSSNSKLVLEERKDIKHGNLILDLNGAKIDIKETNDNLIYADVPNPIVKNDVKFRNNTVDIKFNQKSHKKYNNEIYSFNLNNDIDWDIRADLIAIDGNLDFSNLKIRETDLEVEAGNIEINYGNLMESSKVNIESRAANIKIIIPEDIGVKLAFDGVLNHTNLKNLNWDYSDSYYYSPNYNDAKSKLEAEIDMEVGNLTIITK</sequence>
<dbReference type="Pfam" id="PF22570">
    <property type="entry name" value="LiaF-TM"/>
    <property type="match status" value="1"/>
</dbReference>
<protein>
    <recommendedName>
        <fullName evidence="2">LiaF transmembrane domain-containing protein</fullName>
    </recommendedName>
</protein>
<organism evidence="3 4">
    <name type="scientific">Thermohalobacter berrensis</name>
    <dbReference type="NCBI Taxonomy" id="99594"/>
    <lineage>
        <taxon>Bacteria</taxon>
        <taxon>Bacillati</taxon>
        <taxon>Bacillota</taxon>
        <taxon>Tissierellia</taxon>
        <taxon>Tissierellales</taxon>
        <taxon>Thermohalobacteraceae</taxon>
        <taxon>Thermohalobacter</taxon>
    </lineage>
</organism>
<feature type="transmembrane region" description="Helical" evidence="1">
    <location>
        <begin position="58"/>
        <end position="76"/>
    </location>
</feature>
<dbReference type="Proteomes" id="UP000284177">
    <property type="component" value="Unassembled WGS sequence"/>
</dbReference>
<feature type="domain" description="LiaF transmembrane" evidence="2">
    <location>
        <begin position="7"/>
        <end position="71"/>
    </location>
</feature>
<gene>
    <name evidence="3" type="ORF">BET03_06280</name>
</gene>
<keyword evidence="1" id="KW-1133">Transmembrane helix</keyword>
<reference evidence="3 4" key="1">
    <citation type="submission" date="2016-08" db="EMBL/GenBank/DDBJ databases">
        <title>Novel Firmicutes and Novel Genomes.</title>
        <authorList>
            <person name="Poppleton D.I."/>
            <person name="Gribaldo S."/>
        </authorList>
    </citation>
    <scope>NUCLEOTIDE SEQUENCE [LARGE SCALE GENOMIC DNA]</scope>
    <source>
        <strain evidence="3 4">CTT3</strain>
    </source>
</reference>
<accession>A0A419SVA7</accession>
<evidence type="ECO:0000313" key="4">
    <source>
        <dbReference type="Proteomes" id="UP000284177"/>
    </source>
</evidence>
<dbReference type="OrthoDB" id="1950287at2"/>
<proteinExistence type="predicted"/>
<feature type="transmembrane region" description="Helical" evidence="1">
    <location>
        <begin position="7"/>
        <end position="25"/>
    </location>
</feature>
<evidence type="ECO:0000259" key="2">
    <source>
        <dbReference type="Pfam" id="PF22570"/>
    </source>
</evidence>
<comment type="caution">
    <text evidence="3">The sequence shown here is derived from an EMBL/GenBank/DDBJ whole genome shotgun (WGS) entry which is preliminary data.</text>
</comment>
<keyword evidence="4" id="KW-1185">Reference proteome</keyword>
<keyword evidence="1" id="KW-0812">Transmembrane</keyword>
<dbReference type="InterPro" id="IPR054331">
    <property type="entry name" value="LiaF_TM"/>
</dbReference>
<dbReference type="AlphaFoldDB" id="A0A419SVA7"/>
<dbReference type="EMBL" id="MCIB01000038">
    <property type="protein sequence ID" value="RKD29149.1"/>
    <property type="molecule type" value="Genomic_DNA"/>
</dbReference>
<evidence type="ECO:0000256" key="1">
    <source>
        <dbReference type="SAM" id="Phobius"/>
    </source>
</evidence>
<keyword evidence="1" id="KW-0472">Membrane</keyword>
<name>A0A419SVA7_9FIRM</name>
<evidence type="ECO:0000313" key="3">
    <source>
        <dbReference type="EMBL" id="RKD29149.1"/>
    </source>
</evidence>
<feature type="transmembrane region" description="Helical" evidence="1">
    <location>
        <begin position="31"/>
        <end position="51"/>
    </location>
</feature>
<dbReference type="RefSeq" id="WP_120170611.1">
    <property type="nucleotide sequence ID" value="NZ_MCIB01000038.1"/>
</dbReference>